<evidence type="ECO:0000313" key="2">
    <source>
        <dbReference type="EMBL" id="NMR76261.1"/>
    </source>
</evidence>
<dbReference type="Proteomes" id="UP000565155">
    <property type="component" value="Unassembled WGS sequence"/>
</dbReference>
<protein>
    <submittedName>
        <fullName evidence="2">Uncharacterized protein</fullName>
    </submittedName>
</protein>
<sequence>MNNVMIGLMRASLLVLVLGFIGGGAFLGFAYGLGNPYTPALVKVIAIGGGALVGLVLAGIVTGVCYLLLNINDNLERLAAATAEDNPDQ</sequence>
<gene>
    <name evidence="2" type="ORF">HKB35_21855</name>
</gene>
<dbReference type="AlphaFoldDB" id="A0A7Y0N0K2"/>
<reference evidence="2 3" key="1">
    <citation type="submission" date="2020-04" db="EMBL/GenBank/DDBJ databases">
        <title>Whole-genome sequencing of Vibrio spp. from China reveals different genetic environments of blaCTX-M-14 among diverse lineages.</title>
        <authorList>
            <person name="Zheng Z."/>
            <person name="Ye L."/>
            <person name="Chen S."/>
        </authorList>
    </citation>
    <scope>NUCLEOTIDE SEQUENCE [LARGE SCALE GENOMIC DNA]</scope>
    <source>
        <strain evidence="2 3">Vb1636</strain>
    </source>
</reference>
<keyword evidence="1" id="KW-1133">Transmembrane helix</keyword>
<keyword evidence="1" id="KW-0812">Transmembrane</keyword>
<feature type="transmembrane region" description="Helical" evidence="1">
    <location>
        <begin position="40"/>
        <end position="69"/>
    </location>
</feature>
<name>A0A7Y0N0K2_VIBAL</name>
<dbReference type="EMBL" id="JABCMA010000039">
    <property type="protein sequence ID" value="NMR76261.1"/>
    <property type="molecule type" value="Genomic_DNA"/>
</dbReference>
<accession>A0A7Y0N0K2</accession>
<evidence type="ECO:0000256" key="1">
    <source>
        <dbReference type="SAM" id="Phobius"/>
    </source>
</evidence>
<evidence type="ECO:0000313" key="3">
    <source>
        <dbReference type="Proteomes" id="UP000565155"/>
    </source>
</evidence>
<comment type="caution">
    <text evidence="2">The sequence shown here is derived from an EMBL/GenBank/DDBJ whole genome shotgun (WGS) entry which is preliminary data.</text>
</comment>
<dbReference type="RefSeq" id="WP_169629122.1">
    <property type="nucleotide sequence ID" value="NZ_JABCMA010000039.1"/>
</dbReference>
<proteinExistence type="predicted"/>
<organism evidence="2 3">
    <name type="scientific">Vibrio alginolyticus</name>
    <dbReference type="NCBI Taxonomy" id="663"/>
    <lineage>
        <taxon>Bacteria</taxon>
        <taxon>Pseudomonadati</taxon>
        <taxon>Pseudomonadota</taxon>
        <taxon>Gammaproteobacteria</taxon>
        <taxon>Vibrionales</taxon>
        <taxon>Vibrionaceae</taxon>
        <taxon>Vibrio</taxon>
    </lineage>
</organism>
<keyword evidence="1" id="KW-0472">Membrane</keyword>